<dbReference type="SUPFAM" id="SSF54631">
    <property type="entry name" value="CBS-domain pair"/>
    <property type="match status" value="1"/>
</dbReference>
<gene>
    <name evidence="2" type="ORF">DFR86_04135</name>
</gene>
<dbReference type="OrthoDB" id="42807at2157"/>
<reference evidence="2 3" key="1">
    <citation type="submission" date="2018-05" db="EMBL/GenBank/DDBJ databases">
        <title>Complete Genome Sequences of Extremely Thermoacidophilic, Metal-Mobilizing Type-Strain Members of the Archaeal Family Sulfolobaceae: Acidianus brierleyi DSM-1651T, Acidianus sulfidivorans DSM-18786T, Metallosphaera hakonensis DSM-7519T, and Metallosphaera prunae DSM-10039T.</title>
        <authorList>
            <person name="Counts J.A."/>
            <person name="Kelly R.M."/>
        </authorList>
    </citation>
    <scope>NUCLEOTIDE SEQUENCE [LARGE SCALE GENOMIC DNA]</scope>
    <source>
        <strain evidence="2 3">JP7</strain>
    </source>
</reference>
<dbReference type="Proteomes" id="UP000248410">
    <property type="component" value="Chromosome"/>
</dbReference>
<protein>
    <recommendedName>
        <fullName evidence="1">CBS domain-containing protein</fullName>
    </recommendedName>
</protein>
<evidence type="ECO:0000313" key="3">
    <source>
        <dbReference type="Proteomes" id="UP000248410"/>
    </source>
</evidence>
<feature type="domain" description="CBS" evidence="1">
    <location>
        <begin position="8"/>
        <end position="54"/>
    </location>
</feature>
<proteinExistence type="predicted"/>
<sequence>MSSKKSLDSYLISENSSLEEVIKKMKYNEFLILVDKFKKPLGFITRDYLKKIDNKQFNLEKIACKTILTIRGDEEPIELLNLMIKNKIRFLIRTQYGKIKEIITIKDVLKQVEEQTKF</sequence>
<dbReference type="KEGG" id="asul:DFR86_04135"/>
<dbReference type="InterPro" id="IPR000644">
    <property type="entry name" value="CBS_dom"/>
</dbReference>
<name>A0A2U9ILN4_9CREN</name>
<feature type="domain" description="CBS" evidence="1">
    <location>
        <begin position="66"/>
        <end position="113"/>
    </location>
</feature>
<dbReference type="AlphaFoldDB" id="A0A2U9ILN4"/>
<evidence type="ECO:0000313" key="2">
    <source>
        <dbReference type="EMBL" id="AWR96824.1"/>
    </source>
</evidence>
<keyword evidence="3" id="KW-1185">Reference proteome</keyword>
<dbReference type="Gene3D" id="3.10.580.10">
    <property type="entry name" value="CBS-domain"/>
    <property type="match status" value="1"/>
</dbReference>
<dbReference type="EMBL" id="CP029288">
    <property type="protein sequence ID" value="AWR96824.1"/>
    <property type="molecule type" value="Genomic_DNA"/>
</dbReference>
<dbReference type="GeneID" id="36837130"/>
<evidence type="ECO:0000259" key="1">
    <source>
        <dbReference type="SMART" id="SM00116"/>
    </source>
</evidence>
<dbReference type="SMART" id="SM00116">
    <property type="entry name" value="CBS"/>
    <property type="match status" value="2"/>
</dbReference>
<organism evidence="2 3">
    <name type="scientific">Acidianus sulfidivorans JP7</name>
    <dbReference type="NCBI Taxonomy" id="619593"/>
    <lineage>
        <taxon>Archaea</taxon>
        <taxon>Thermoproteota</taxon>
        <taxon>Thermoprotei</taxon>
        <taxon>Sulfolobales</taxon>
        <taxon>Sulfolobaceae</taxon>
        <taxon>Acidianus</taxon>
    </lineage>
</organism>
<dbReference type="Pfam" id="PF00571">
    <property type="entry name" value="CBS"/>
    <property type="match status" value="2"/>
</dbReference>
<dbReference type="InterPro" id="IPR046342">
    <property type="entry name" value="CBS_dom_sf"/>
</dbReference>
<accession>A0A2U9ILN4</accession>
<dbReference type="RefSeq" id="WP_110379714.1">
    <property type="nucleotide sequence ID" value="NZ_CP029288.2"/>
</dbReference>